<dbReference type="PROSITE" id="PS50011">
    <property type="entry name" value="PROTEIN_KINASE_DOM"/>
    <property type="match status" value="1"/>
</dbReference>
<dbReference type="PANTHER" id="PTHR47976">
    <property type="entry name" value="G-TYPE LECTIN S-RECEPTOR-LIKE SERINE/THREONINE-PROTEIN KINASE SD2-5"/>
    <property type="match status" value="1"/>
</dbReference>
<feature type="binding site" evidence="7">
    <location>
        <position position="288"/>
    </location>
    <ligand>
        <name>ATP</name>
        <dbReference type="ChEBI" id="CHEBI:30616"/>
    </ligand>
</feature>
<protein>
    <recommendedName>
        <fullName evidence="9">Protein kinase domain-containing protein</fullName>
    </recommendedName>
</protein>
<evidence type="ECO:0000256" key="2">
    <source>
        <dbReference type="ARBA" id="ARBA00022729"/>
    </source>
</evidence>
<keyword evidence="4 7" id="KW-0547">Nucleotide-binding</keyword>
<dbReference type="EMBL" id="JAMQYH010000004">
    <property type="protein sequence ID" value="KAJ1689954.1"/>
    <property type="molecule type" value="Genomic_DNA"/>
</dbReference>
<dbReference type="PROSITE" id="PS00108">
    <property type="entry name" value="PROTEIN_KINASE_ST"/>
    <property type="match status" value="1"/>
</dbReference>
<evidence type="ECO:0000256" key="1">
    <source>
        <dbReference type="ARBA" id="ARBA00022679"/>
    </source>
</evidence>
<dbReference type="FunFam" id="3.30.200.20:FF:000178">
    <property type="entry name" value="serine/threonine-protein kinase PBS1-like"/>
    <property type="match status" value="1"/>
</dbReference>
<accession>A0A9Q0HL64</accession>
<dbReference type="AlphaFoldDB" id="A0A9Q0HL64"/>
<keyword evidence="8" id="KW-1133">Transmembrane helix</keyword>
<dbReference type="Gene3D" id="3.30.200.20">
    <property type="entry name" value="Phosphorylase Kinase, domain 1"/>
    <property type="match status" value="1"/>
</dbReference>
<feature type="transmembrane region" description="Helical" evidence="8">
    <location>
        <begin position="153"/>
        <end position="171"/>
    </location>
</feature>
<keyword evidence="3" id="KW-0430">Lectin</keyword>
<feature type="domain" description="Protein kinase" evidence="9">
    <location>
        <begin position="260"/>
        <end position="553"/>
    </location>
</feature>
<keyword evidence="6 7" id="KW-0067">ATP-binding</keyword>
<feature type="transmembrane region" description="Helical" evidence="8">
    <location>
        <begin position="124"/>
        <end position="141"/>
    </location>
</feature>
<dbReference type="InterPro" id="IPR008271">
    <property type="entry name" value="Ser/Thr_kinase_AS"/>
</dbReference>
<name>A0A9Q0HL64_9POAL</name>
<dbReference type="Proteomes" id="UP001151287">
    <property type="component" value="Unassembled WGS sequence"/>
</dbReference>
<organism evidence="10 11">
    <name type="scientific">Rhynchospora breviuscula</name>
    <dbReference type="NCBI Taxonomy" id="2022672"/>
    <lineage>
        <taxon>Eukaryota</taxon>
        <taxon>Viridiplantae</taxon>
        <taxon>Streptophyta</taxon>
        <taxon>Embryophyta</taxon>
        <taxon>Tracheophyta</taxon>
        <taxon>Spermatophyta</taxon>
        <taxon>Magnoliopsida</taxon>
        <taxon>Liliopsida</taxon>
        <taxon>Poales</taxon>
        <taxon>Cyperaceae</taxon>
        <taxon>Cyperoideae</taxon>
        <taxon>Rhynchosporeae</taxon>
        <taxon>Rhynchospora</taxon>
    </lineage>
</organism>
<keyword evidence="8" id="KW-0472">Membrane</keyword>
<dbReference type="OrthoDB" id="4062651at2759"/>
<comment type="caution">
    <text evidence="10">The sequence shown here is derived from an EMBL/GenBank/DDBJ whole genome shotgun (WGS) entry which is preliminary data.</text>
</comment>
<evidence type="ECO:0000313" key="11">
    <source>
        <dbReference type="Proteomes" id="UP001151287"/>
    </source>
</evidence>
<evidence type="ECO:0000259" key="9">
    <source>
        <dbReference type="PROSITE" id="PS50011"/>
    </source>
</evidence>
<dbReference type="PANTHER" id="PTHR47976:SF115">
    <property type="entry name" value="RECEPTOR-LIKE SERINE_THREONINE-PROTEIN KINASE"/>
    <property type="match status" value="1"/>
</dbReference>
<dbReference type="PROSITE" id="PS00107">
    <property type="entry name" value="PROTEIN_KINASE_ATP"/>
    <property type="match status" value="1"/>
</dbReference>
<keyword evidence="2" id="KW-0732">Signal</keyword>
<keyword evidence="5" id="KW-0418">Kinase</keyword>
<dbReference type="FunFam" id="1.10.510.10:FF:000537">
    <property type="entry name" value="Putative receptor-like protein kinase"/>
    <property type="match status" value="1"/>
</dbReference>
<feature type="transmembrane region" description="Helical" evidence="8">
    <location>
        <begin position="101"/>
        <end position="118"/>
    </location>
</feature>
<evidence type="ECO:0000256" key="3">
    <source>
        <dbReference type="ARBA" id="ARBA00022734"/>
    </source>
</evidence>
<evidence type="ECO:0000256" key="8">
    <source>
        <dbReference type="SAM" id="Phobius"/>
    </source>
</evidence>
<evidence type="ECO:0000256" key="7">
    <source>
        <dbReference type="PROSITE-ProRule" id="PRU10141"/>
    </source>
</evidence>
<dbReference type="InterPro" id="IPR000719">
    <property type="entry name" value="Prot_kinase_dom"/>
</dbReference>
<dbReference type="GO" id="GO:0005524">
    <property type="term" value="F:ATP binding"/>
    <property type="evidence" value="ECO:0007669"/>
    <property type="project" value="UniProtKB-UniRule"/>
</dbReference>
<sequence length="599" mass="68172">MVKNSVKIIASASINLSTLAMFIIDAAKSRPDLRVLNSNFYVFATCFSTATYLVVLSLYVNHISNLRRKMAISVLFLGIISFILLMRFILKPPRWDIEFRLITYINMLAAIVYFLLIYIHDTNYIIVSAIAAALFTISVSHDSDPLEQPFIRILTCSLLTAIYAAICWLYVSRVTSKWKVATVVLFFSVIIGIILTYILIWYSHWKLLSYVLFGVDTFLLLLYVLYKRTLELLQEDQHAFFNMAELPTRFMFKDLQNATRNFQMKIGEGGSGAIFKGTLTDGSVIAVKHIKSQQSGQNEFKTEITIIASLQHISLVHLLGYCLTQNGERYLVYPFFENGSLDAWLFADVDKRSHLTWALRYQIAVDVSKALAYLHHDCRHRILHLDIKPANILLDGSFQARLSDFGISRSMERDKTNVMTRARGTVGYLPPEMLVPKAISAKSDVYSYGMVLFELLGGRRNFQSALEGETRQRRNTYFPKIARDKMKEGKLMEVVDRCLVNTGHVTESEVALLGNVAFWCIQENPELRPNMNDVVDMLEGRKMVDVPTESPMFVVNFLDVESEYSASKSDKKETVRSSSNREDTVLSANKISISIELGR</sequence>
<dbReference type="Gene3D" id="1.10.510.10">
    <property type="entry name" value="Transferase(Phosphotransferase) domain 1"/>
    <property type="match status" value="1"/>
</dbReference>
<feature type="transmembrane region" description="Helical" evidence="8">
    <location>
        <begin position="183"/>
        <end position="200"/>
    </location>
</feature>
<gene>
    <name evidence="10" type="ORF">LUZ63_014109</name>
</gene>
<dbReference type="SUPFAM" id="SSF56112">
    <property type="entry name" value="Protein kinase-like (PK-like)"/>
    <property type="match status" value="1"/>
</dbReference>
<evidence type="ECO:0000313" key="10">
    <source>
        <dbReference type="EMBL" id="KAJ1689954.1"/>
    </source>
</evidence>
<proteinExistence type="predicted"/>
<keyword evidence="11" id="KW-1185">Reference proteome</keyword>
<dbReference type="SMART" id="SM00220">
    <property type="entry name" value="S_TKc"/>
    <property type="match status" value="1"/>
</dbReference>
<dbReference type="InterPro" id="IPR051343">
    <property type="entry name" value="G-type_lectin_kinases/EP1-like"/>
</dbReference>
<evidence type="ECO:0000256" key="6">
    <source>
        <dbReference type="ARBA" id="ARBA00022840"/>
    </source>
</evidence>
<dbReference type="GO" id="GO:0004672">
    <property type="term" value="F:protein kinase activity"/>
    <property type="evidence" value="ECO:0007669"/>
    <property type="project" value="InterPro"/>
</dbReference>
<feature type="transmembrane region" description="Helical" evidence="8">
    <location>
        <begin position="207"/>
        <end position="226"/>
    </location>
</feature>
<feature type="transmembrane region" description="Helical" evidence="8">
    <location>
        <begin position="6"/>
        <end position="27"/>
    </location>
</feature>
<feature type="transmembrane region" description="Helical" evidence="8">
    <location>
        <begin position="71"/>
        <end position="89"/>
    </location>
</feature>
<evidence type="ECO:0000256" key="5">
    <source>
        <dbReference type="ARBA" id="ARBA00022777"/>
    </source>
</evidence>
<keyword evidence="1" id="KW-0808">Transferase</keyword>
<dbReference type="InterPro" id="IPR011009">
    <property type="entry name" value="Kinase-like_dom_sf"/>
</dbReference>
<evidence type="ECO:0000256" key="4">
    <source>
        <dbReference type="ARBA" id="ARBA00022741"/>
    </source>
</evidence>
<dbReference type="GO" id="GO:0030246">
    <property type="term" value="F:carbohydrate binding"/>
    <property type="evidence" value="ECO:0007669"/>
    <property type="project" value="UniProtKB-KW"/>
</dbReference>
<dbReference type="Pfam" id="PF00069">
    <property type="entry name" value="Pkinase"/>
    <property type="match status" value="1"/>
</dbReference>
<dbReference type="InterPro" id="IPR017441">
    <property type="entry name" value="Protein_kinase_ATP_BS"/>
</dbReference>
<feature type="transmembrane region" description="Helical" evidence="8">
    <location>
        <begin position="39"/>
        <end position="59"/>
    </location>
</feature>
<keyword evidence="8" id="KW-0812">Transmembrane</keyword>
<reference evidence="10" key="1">
    <citation type="journal article" date="2022" name="Cell">
        <title>Repeat-based holocentromeres influence genome architecture and karyotype evolution.</title>
        <authorList>
            <person name="Hofstatter P.G."/>
            <person name="Thangavel G."/>
            <person name="Lux T."/>
            <person name="Neumann P."/>
            <person name="Vondrak T."/>
            <person name="Novak P."/>
            <person name="Zhang M."/>
            <person name="Costa L."/>
            <person name="Castellani M."/>
            <person name="Scott A."/>
            <person name="Toegelov H."/>
            <person name="Fuchs J."/>
            <person name="Mata-Sucre Y."/>
            <person name="Dias Y."/>
            <person name="Vanzela A.L.L."/>
            <person name="Huettel B."/>
            <person name="Almeida C.C.S."/>
            <person name="Simkova H."/>
            <person name="Souza G."/>
            <person name="Pedrosa-Harand A."/>
            <person name="Macas J."/>
            <person name="Mayer K.F.X."/>
            <person name="Houben A."/>
            <person name="Marques A."/>
        </authorList>
    </citation>
    <scope>NUCLEOTIDE SEQUENCE</scope>
    <source>
        <strain evidence="10">RhyBre1mFocal</strain>
    </source>
</reference>